<dbReference type="Proteomes" id="UP000664859">
    <property type="component" value="Unassembled WGS sequence"/>
</dbReference>
<protein>
    <recommendedName>
        <fullName evidence="4">PAS domain-containing protein</fullName>
    </recommendedName>
</protein>
<evidence type="ECO:0000259" key="4">
    <source>
        <dbReference type="Pfam" id="PF13426"/>
    </source>
</evidence>
<feature type="non-terminal residue" evidence="5">
    <location>
        <position position="100"/>
    </location>
</feature>
<dbReference type="Gene3D" id="3.30.450.20">
    <property type="entry name" value="PAS domain"/>
    <property type="match status" value="1"/>
</dbReference>
<dbReference type="AlphaFoldDB" id="A0A835YJT3"/>
<dbReference type="OrthoDB" id="447251at2759"/>
<dbReference type="CDD" id="cd00130">
    <property type="entry name" value="PAS"/>
    <property type="match status" value="1"/>
</dbReference>
<reference evidence="5" key="1">
    <citation type="submission" date="2021-02" db="EMBL/GenBank/DDBJ databases">
        <title>First Annotated Genome of the Yellow-green Alga Tribonema minus.</title>
        <authorList>
            <person name="Mahan K.M."/>
        </authorList>
    </citation>
    <scope>NUCLEOTIDE SEQUENCE</scope>
    <source>
        <strain evidence="5">UTEX B ZZ1240</strain>
    </source>
</reference>
<evidence type="ECO:0000256" key="3">
    <source>
        <dbReference type="ARBA" id="ARBA00022991"/>
    </source>
</evidence>
<dbReference type="InterPro" id="IPR000014">
    <property type="entry name" value="PAS"/>
</dbReference>
<keyword evidence="3" id="KW-0157">Chromophore</keyword>
<keyword evidence="1" id="KW-0285">Flavoprotein</keyword>
<sequence>LTDAARPGAPLAYVSAGFLALTGHPADKLLGSGLRALAGPSTDALALSILDNNLAAGRETSLCLLCYRADGTPFWGQLYVSALRDRAGAVTAHVACLSEV</sequence>
<dbReference type="EMBL" id="JAFCMP010000533">
    <property type="protein sequence ID" value="KAG5176806.1"/>
    <property type="molecule type" value="Genomic_DNA"/>
</dbReference>
<evidence type="ECO:0000256" key="2">
    <source>
        <dbReference type="ARBA" id="ARBA00022643"/>
    </source>
</evidence>
<dbReference type="PANTHER" id="PTHR47429:SF2">
    <property type="entry name" value="PROTEIN TWIN LOV 1"/>
    <property type="match status" value="1"/>
</dbReference>
<name>A0A835YJT3_9STRA</name>
<keyword evidence="6" id="KW-1185">Reference proteome</keyword>
<organism evidence="5 6">
    <name type="scientific">Tribonema minus</name>
    <dbReference type="NCBI Taxonomy" id="303371"/>
    <lineage>
        <taxon>Eukaryota</taxon>
        <taxon>Sar</taxon>
        <taxon>Stramenopiles</taxon>
        <taxon>Ochrophyta</taxon>
        <taxon>PX clade</taxon>
        <taxon>Xanthophyceae</taxon>
        <taxon>Tribonematales</taxon>
        <taxon>Tribonemataceae</taxon>
        <taxon>Tribonema</taxon>
    </lineage>
</organism>
<comment type="caution">
    <text evidence="5">The sequence shown here is derived from an EMBL/GenBank/DDBJ whole genome shotgun (WGS) entry which is preliminary data.</text>
</comment>
<evidence type="ECO:0000313" key="5">
    <source>
        <dbReference type="EMBL" id="KAG5176806.1"/>
    </source>
</evidence>
<proteinExistence type="predicted"/>
<dbReference type="SUPFAM" id="SSF55785">
    <property type="entry name" value="PYP-like sensor domain (PAS domain)"/>
    <property type="match status" value="1"/>
</dbReference>
<gene>
    <name evidence="5" type="ORF">JKP88DRAFT_133968</name>
</gene>
<dbReference type="PANTHER" id="PTHR47429">
    <property type="entry name" value="PROTEIN TWIN LOV 1"/>
    <property type="match status" value="1"/>
</dbReference>
<dbReference type="InterPro" id="IPR035965">
    <property type="entry name" value="PAS-like_dom_sf"/>
</dbReference>
<accession>A0A835YJT3</accession>
<evidence type="ECO:0000313" key="6">
    <source>
        <dbReference type="Proteomes" id="UP000664859"/>
    </source>
</evidence>
<dbReference type="GO" id="GO:0005634">
    <property type="term" value="C:nucleus"/>
    <property type="evidence" value="ECO:0007669"/>
    <property type="project" value="TreeGrafter"/>
</dbReference>
<evidence type="ECO:0000256" key="1">
    <source>
        <dbReference type="ARBA" id="ARBA00022630"/>
    </source>
</evidence>
<dbReference type="Pfam" id="PF13426">
    <property type="entry name" value="PAS_9"/>
    <property type="match status" value="1"/>
</dbReference>
<feature type="domain" description="PAS" evidence="4">
    <location>
        <begin position="12"/>
        <end position="97"/>
    </location>
</feature>
<keyword evidence="2" id="KW-0288">FMN</keyword>
<feature type="non-terminal residue" evidence="5">
    <location>
        <position position="1"/>
    </location>
</feature>